<organism evidence="1 2">
    <name type="scientific">Amphibacillus indicireducens</name>
    <dbReference type="NCBI Taxonomy" id="1076330"/>
    <lineage>
        <taxon>Bacteria</taxon>
        <taxon>Bacillati</taxon>
        <taxon>Bacillota</taxon>
        <taxon>Bacilli</taxon>
        <taxon>Bacillales</taxon>
        <taxon>Bacillaceae</taxon>
        <taxon>Amphibacillus</taxon>
    </lineage>
</organism>
<protein>
    <submittedName>
        <fullName evidence="1">HpaII family restriction endonuclease</fullName>
    </submittedName>
</protein>
<keyword evidence="1" id="KW-0540">Nuclease</keyword>
<evidence type="ECO:0000313" key="1">
    <source>
        <dbReference type="EMBL" id="GAA4056709.1"/>
    </source>
</evidence>
<keyword evidence="1" id="KW-0378">Hydrolase</keyword>
<comment type="caution">
    <text evidence="1">The sequence shown here is derived from an EMBL/GenBank/DDBJ whole genome shotgun (WGS) entry which is preliminary data.</text>
</comment>
<dbReference type="Proteomes" id="UP001501734">
    <property type="component" value="Unassembled WGS sequence"/>
</dbReference>
<accession>A0ABP7V066</accession>
<dbReference type="EMBL" id="BAABDL010000002">
    <property type="protein sequence ID" value="GAA4056709.1"/>
    <property type="molecule type" value="Genomic_DNA"/>
</dbReference>
<keyword evidence="1" id="KW-0255">Endonuclease</keyword>
<keyword evidence="2" id="KW-1185">Reference proteome</keyword>
<evidence type="ECO:0000313" key="2">
    <source>
        <dbReference type="Proteomes" id="UP001501734"/>
    </source>
</evidence>
<gene>
    <name evidence="1" type="ORF">GCM10022410_00140</name>
</gene>
<dbReference type="RefSeq" id="WP_344909188.1">
    <property type="nucleotide sequence ID" value="NZ_BAABDL010000002.1"/>
</dbReference>
<dbReference type="InterPro" id="IPR019062">
    <property type="entry name" value="Restrct_endonuc_II_HpaII"/>
</dbReference>
<dbReference type="Pfam" id="PF09561">
    <property type="entry name" value="RE_HpaII"/>
    <property type="match status" value="1"/>
</dbReference>
<sequence length="360" mass="41704">MLKGNKGEWSELYTFLKLLGEGELYAADEKMERLHNIYYPIIKVLRIEKGKELEYVCDDEFIIIDDERNNHTTKIPIIEFQKYALLLLDKIKSASGSSFTIQEIDQFLELIKFDTLKSKSSRKSDIRIVVHDSNTGMKPMLGFSIKSKLGRPSTLFNAGKSTNLVYKINGDINDTDLQQINSINTRTHKIRNRLALMEQKDLTLDFVKVSNEMFDLNLKVIDSEMPKILSELVLYYFSGRGSHLSELSKLIEKENPLNYNNLLGHNFYEYKLKAFLRDVALGLTPRKRWDGEFDATGGYIIVKEDGELVCYHIYNQNEFQGYLLNNTKLDTPSSSKHGFGEVYKVGNEYFFNLNFQIRFN</sequence>
<proteinExistence type="predicted"/>
<dbReference type="GO" id="GO:0004519">
    <property type="term" value="F:endonuclease activity"/>
    <property type="evidence" value="ECO:0007669"/>
    <property type="project" value="UniProtKB-KW"/>
</dbReference>
<name>A0ABP7V066_9BACI</name>
<reference evidence="2" key="1">
    <citation type="journal article" date="2019" name="Int. J. Syst. Evol. Microbiol.">
        <title>The Global Catalogue of Microorganisms (GCM) 10K type strain sequencing project: providing services to taxonomists for standard genome sequencing and annotation.</title>
        <authorList>
            <consortium name="The Broad Institute Genomics Platform"/>
            <consortium name="The Broad Institute Genome Sequencing Center for Infectious Disease"/>
            <person name="Wu L."/>
            <person name="Ma J."/>
        </authorList>
    </citation>
    <scope>NUCLEOTIDE SEQUENCE [LARGE SCALE GENOMIC DNA]</scope>
    <source>
        <strain evidence="2">JCM 17250</strain>
    </source>
</reference>